<evidence type="ECO:0000256" key="8">
    <source>
        <dbReference type="ARBA" id="ARBA00024013"/>
    </source>
</evidence>
<keyword evidence="2" id="KW-0934">Plastid</keyword>
<dbReference type="InterPro" id="IPR017930">
    <property type="entry name" value="Myb_dom"/>
</dbReference>
<dbReference type="Gene3D" id="2.40.160.50">
    <property type="entry name" value="membrane protein fhac: a member of the omp85/tpsb transporter family"/>
    <property type="match status" value="1"/>
</dbReference>
<dbReference type="PaxDb" id="65489-OBART11G00370.1"/>
<dbReference type="HOGENOM" id="CLU_329394_0_0_1"/>
<feature type="compositionally biased region" description="Polar residues" evidence="9">
    <location>
        <begin position="397"/>
        <end position="415"/>
    </location>
</feature>
<evidence type="ECO:0000256" key="2">
    <source>
        <dbReference type="ARBA" id="ARBA00022805"/>
    </source>
</evidence>
<evidence type="ECO:0000256" key="7">
    <source>
        <dbReference type="ARBA" id="ARBA00023242"/>
    </source>
</evidence>
<keyword evidence="2" id="KW-1002">Plastid outer membrane</keyword>
<dbReference type="PROSITE" id="PS51294">
    <property type="entry name" value="HTH_MYB"/>
    <property type="match status" value="1"/>
</dbReference>
<dbReference type="Gene3D" id="1.10.10.60">
    <property type="entry name" value="Homeodomain-like"/>
    <property type="match status" value="1"/>
</dbReference>
<evidence type="ECO:0000313" key="12">
    <source>
        <dbReference type="Proteomes" id="UP000026960"/>
    </source>
</evidence>
<keyword evidence="12" id="KW-1185">Reference proteome</keyword>
<evidence type="ECO:0000313" key="11">
    <source>
        <dbReference type="EnsemblPlants" id="OBART11G00370.1"/>
    </source>
</evidence>
<dbReference type="InterPro" id="IPR009057">
    <property type="entry name" value="Homeodomain-like_sf"/>
</dbReference>
<feature type="region of interest" description="Disordered" evidence="9">
    <location>
        <begin position="395"/>
        <end position="416"/>
    </location>
</feature>
<feature type="domain" description="HTH myb-type" evidence="10">
    <location>
        <begin position="613"/>
        <end position="668"/>
    </location>
</feature>
<feature type="compositionally biased region" description="Acidic residues" evidence="9">
    <location>
        <begin position="15"/>
        <end position="42"/>
    </location>
</feature>
<dbReference type="Pfam" id="PF01103">
    <property type="entry name" value="Omp85"/>
    <property type="match status" value="1"/>
</dbReference>
<organism evidence="11">
    <name type="scientific">Oryza barthii</name>
    <dbReference type="NCBI Taxonomy" id="65489"/>
    <lineage>
        <taxon>Eukaryota</taxon>
        <taxon>Viridiplantae</taxon>
        <taxon>Streptophyta</taxon>
        <taxon>Embryophyta</taxon>
        <taxon>Tracheophyta</taxon>
        <taxon>Spermatophyta</taxon>
        <taxon>Magnoliopsida</taxon>
        <taxon>Liliopsida</taxon>
        <taxon>Poales</taxon>
        <taxon>Poaceae</taxon>
        <taxon>BOP clade</taxon>
        <taxon>Oryzoideae</taxon>
        <taxon>Oryzeae</taxon>
        <taxon>Oryzinae</taxon>
        <taxon>Oryza</taxon>
    </lineage>
</organism>
<keyword evidence="6" id="KW-0804">Transcription</keyword>
<dbReference type="InterPro" id="IPR000184">
    <property type="entry name" value="Bac_surfAg_D15"/>
</dbReference>
<evidence type="ECO:0000256" key="1">
    <source>
        <dbReference type="ARBA" id="ARBA00004123"/>
    </source>
</evidence>
<reference evidence="11" key="2">
    <citation type="submission" date="2015-03" db="UniProtKB">
        <authorList>
            <consortium name="EnsemblPlants"/>
        </authorList>
    </citation>
    <scope>IDENTIFICATION</scope>
</reference>
<keyword evidence="5" id="KW-0472">Membrane</keyword>
<evidence type="ECO:0000256" key="4">
    <source>
        <dbReference type="ARBA" id="ARBA00023125"/>
    </source>
</evidence>
<dbReference type="Proteomes" id="UP000026960">
    <property type="component" value="Chromosome 11"/>
</dbReference>
<dbReference type="GO" id="GO:0003677">
    <property type="term" value="F:DNA binding"/>
    <property type="evidence" value="ECO:0007669"/>
    <property type="project" value="UniProtKB-KW"/>
</dbReference>
<keyword evidence="7" id="KW-0539">Nucleus</keyword>
<dbReference type="GO" id="GO:0009707">
    <property type="term" value="C:chloroplast outer membrane"/>
    <property type="evidence" value="ECO:0007669"/>
    <property type="project" value="UniProtKB-SubCell"/>
</dbReference>
<feature type="region of interest" description="Disordered" evidence="9">
    <location>
        <begin position="1"/>
        <end position="52"/>
    </location>
</feature>
<evidence type="ECO:0000256" key="6">
    <source>
        <dbReference type="ARBA" id="ARBA00023163"/>
    </source>
</evidence>
<feature type="compositionally biased region" description="Low complexity" evidence="9">
    <location>
        <begin position="569"/>
        <end position="584"/>
    </location>
</feature>
<dbReference type="Pfam" id="PF00249">
    <property type="entry name" value="Myb_DNA-binding"/>
    <property type="match status" value="1"/>
</dbReference>
<dbReference type="InterPro" id="IPR039910">
    <property type="entry name" value="D15-like"/>
</dbReference>
<dbReference type="NCBIfam" id="TIGR01557">
    <property type="entry name" value="myb_SHAQKYF"/>
    <property type="match status" value="1"/>
</dbReference>
<keyword evidence="4" id="KW-0238">DNA-binding</keyword>
<dbReference type="SUPFAM" id="SSF46689">
    <property type="entry name" value="Homeodomain-like"/>
    <property type="match status" value="1"/>
</dbReference>
<dbReference type="InterPro" id="IPR001005">
    <property type="entry name" value="SANT/Myb"/>
</dbReference>
<accession>A0A0D3HH71</accession>
<dbReference type="EnsemblPlants" id="OBART11G00370.1">
    <property type="protein sequence ID" value="OBART11G00370.1"/>
    <property type="gene ID" value="OBART11G00370"/>
</dbReference>
<proteinExistence type="predicted"/>
<sequence length="872" mass="94720">MATASSPASVQDYPDLQEDDDDDFQDDDDLDDEDKEDDDDQEPSPSPSDEARLQSVLRRLTAEEVRIRVHDVEIRGCCRTRRAAVEAAVGSDLPRAATVRDLVRAAAAAADRIRRLGAFDTVSITLDAAPPGIPGNAAVIVLVDVAEARGRAAGELGIFANKGTRSCSVQGSVKLKNLFGYCETWDASGDLGLDQTVELSTGVAIPRIGAIPTPLVARISFLSEDWLKSSLREHMMGVSVGLLSTMNHNLAYNLSWRTITDRALMSSNSIRGQLGHSLLSSIKYAYKVDQRDSRIRPTRGYAYLFSSQVGGLAPESKDARYIRQELDLRVALPLGVLNGALNAGVAAGIIHPLARGSTGSISPLSEQFYLGGNRSLMCRLGGPSSLLGFKKRGLGTDLQSSTPENSENVASTSPELSARGGDIAVTAFADLSFDIPLKPLRELGIHGHAFVSAGNLAKLTEPDLRKFPLAEFLQTFRSSAGFGVVVPTRLFRIEVLKKSSNVFLQVQVRQPATMFDKPPNSVIQLFKRCSRISSNKTTRVHHQAKLAKAIESWPAGKEEEEEDGGGGAPAAAANNYGSSTTSSTTEEEGSGESRRRTSSSSSVRPYVRSKNPRLRWTPELHLSFVRAVDRLGGQDRATPKLVLQLMNVRGLSIGHVKSHLQMYRSKKIDESGQVIGGESWRSDDHLQMQGGGHGGQAYNLGHLSLPALHHRSITAGSGTIFQSRFGNLWSPWRCHGSYWLPAGHHLLVGSKPYYPPAAEAEAPFRRSSSRYVARANTSNHPDFVQGSSSSPDDHIMNHQRPVLKEMICSEGSNHQEGPLNLDLSLDICPRGEKRKRECSWRKKEEDHDHATVAIGGDQEAESCATGLSLSLF</sequence>
<dbReference type="eggNOG" id="KOG2602">
    <property type="taxonomic scope" value="Eukaryota"/>
</dbReference>
<dbReference type="PANTHER" id="PTHR12815">
    <property type="entry name" value="SORTING AND ASSEMBLY MACHINERY SAMM50 PROTEIN FAMILY MEMBER"/>
    <property type="match status" value="1"/>
</dbReference>
<dbReference type="Gramene" id="OBART11G00370.1">
    <property type="protein sequence ID" value="OBART11G00370.1"/>
    <property type="gene ID" value="OBART11G00370"/>
</dbReference>
<dbReference type="STRING" id="65489.A0A0D3HH71"/>
<evidence type="ECO:0000256" key="3">
    <source>
        <dbReference type="ARBA" id="ARBA00023015"/>
    </source>
</evidence>
<dbReference type="GO" id="GO:0005634">
    <property type="term" value="C:nucleus"/>
    <property type="evidence" value="ECO:0007669"/>
    <property type="project" value="UniProtKB-SubCell"/>
</dbReference>
<dbReference type="FunFam" id="2.40.160.50:FF:000005">
    <property type="entry name" value="Outer membrane OMP85 family protein"/>
    <property type="match status" value="1"/>
</dbReference>
<evidence type="ECO:0000259" key="10">
    <source>
        <dbReference type="PROSITE" id="PS51294"/>
    </source>
</evidence>
<feature type="region of interest" description="Disordered" evidence="9">
    <location>
        <begin position="549"/>
        <end position="609"/>
    </location>
</feature>
<keyword evidence="3" id="KW-0805">Transcription regulation</keyword>
<evidence type="ECO:0000256" key="9">
    <source>
        <dbReference type="SAM" id="MobiDB-lite"/>
    </source>
</evidence>
<dbReference type="FunFam" id="1.10.10.60:FF:000007">
    <property type="entry name" value="Two-component response regulator"/>
    <property type="match status" value="1"/>
</dbReference>
<dbReference type="PANTHER" id="PTHR12815:SF15">
    <property type="entry name" value="OS11G0106200 PROTEIN"/>
    <property type="match status" value="1"/>
</dbReference>
<reference evidence="11" key="1">
    <citation type="journal article" date="2009" name="Rice">
        <title>De Novo Next Generation Sequencing of Plant Genomes.</title>
        <authorList>
            <person name="Rounsley S."/>
            <person name="Marri P.R."/>
            <person name="Yu Y."/>
            <person name="He R."/>
            <person name="Sisneros N."/>
            <person name="Goicoechea J.L."/>
            <person name="Lee S.J."/>
            <person name="Angelova A."/>
            <person name="Kudrna D."/>
            <person name="Luo M."/>
            <person name="Affourtit J."/>
            <person name="Desany B."/>
            <person name="Knight J."/>
            <person name="Niazi F."/>
            <person name="Egholm M."/>
            <person name="Wing R.A."/>
        </authorList>
    </citation>
    <scope>NUCLEOTIDE SEQUENCE [LARGE SCALE GENOMIC DNA]</scope>
    <source>
        <strain evidence="11">cv. IRGC 105608</strain>
    </source>
</reference>
<dbReference type="AlphaFoldDB" id="A0A0D3HH71"/>
<name>A0A0D3HH71_9ORYZ</name>
<dbReference type="InterPro" id="IPR006447">
    <property type="entry name" value="Myb_dom_plants"/>
</dbReference>
<evidence type="ECO:0000256" key="5">
    <source>
        <dbReference type="ARBA" id="ARBA00023136"/>
    </source>
</evidence>
<protein>
    <recommendedName>
        <fullName evidence="10">HTH myb-type domain-containing protein</fullName>
    </recommendedName>
</protein>
<comment type="subcellular location">
    <subcellularLocation>
        <location evidence="1">Nucleus</location>
    </subcellularLocation>
    <subcellularLocation>
        <location evidence="8">Plastid</location>
        <location evidence="8">Chloroplast outer membrane</location>
    </subcellularLocation>
</comment>